<dbReference type="InterPro" id="IPR029154">
    <property type="entry name" value="HIBADH-like_NADP-bd"/>
</dbReference>
<keyword evidence="2" id="KW-0560">Oxidoreductase</keyword>
<feature type="non-terminal residue" evidence="7">
    <location>
        <position position="1"/>
    </location>
</feature>
<accession>A0ABM1BY54</accession>
<evidence type="ECO:0000259" key="5">
    <source>
        <dbReference type="Pfam" id="PF14833"/>
    </source>
</evidence>
<evidence type="ECO:0000313" key="7">
    <source>
        <dbReference type="RefSeq" id="XP_013790906.1"/>
    </source>
</evidence>
<dbReference type="InterPro" id="IPR036291">
    <property type="entry name" value="NAD(P)-bd_dom_sf"/>
</dbReference>
<evidence type="ECO:0000313" key="6">
    <source>
        <dbReference type="Proteomes" id="UP000694941"/>
    </source>
</evidence>
<gene>
    <name evidence="7" type="primary">LOC106474761</name>
</gene>
<dbReference type="SUPFAM" id="SSF51735">
    <property type="entry name" value="NAD(P)-binding Rossmann-fold domains"/>
    <property type="match status" value="1"/>
</dbReference>
<dbReference type="PANTHER" id="PTHR43580:SF2">
    <property type="entry name" value="CYTOKINE-LIKE NUCLEAR FACTOR N-PAC"/>
    <property type="match status" value="1"/>
</dbReference>
<evidence type="ECO:0000256" key="2">
    <source>
        <dbReference type="ARBA" id="ARBA00023002"/>
    </source>
</evidence>
<evidence type="ECO:0000256" key="3">
    <source>
        <dbReference type="ARBA" id="ARBA00023027"/>
    </source>
</evidence>
<dbReference type="InterPro" id="IPR015815">
    <property type="entry name" value="HIBADH-related"/>
</dbReference>
<dbReference type="InterPro" id="IPR051265">
    <property type="entry name" value="HIBADH-related_NP60_sf"/>
</dbReference>
<dbReference type="Proteomes" id="UP000694941">
    <property type="component" value="Unplaced"/>
</dbReference>
<proteinExistence type="inferred from homology"/>
<dbReference type="InterPro" id="IPR006115">
    <property type="entry name" value="6PGDH_NADP-bd"/>
</dbReference>
<dbReference type="RefSeq" id="XP_013790906.1">
    <property type="nucleotide sequence ID" value="XM_013935452.2"/>
</dbReference>
<name>A0ABM1BY54_LIMPO</name>
<dbReference type="InterPro" id="IPR008927">
    <property type="entry name" value="6-PGluconate_DH-like_C_sf"/>
</dbReference>
<dbReference type="GeneID" id="106474761"/>
<dbReference type="Pfam" id="PF14833">
    <property type="entry name" value="NAD_binding_11"/>
    <property type="match status" value="1"/>
</dbReference>
<dbReference type="Gene3D" id="1.10.1040.10">
    <property type="entry name" value="N-(1-d-carboxylethyl)-l-norvaline Dehydrogenase, domain 2"/>
    <property type="match status" value="1"/>
</dbReference>
<evidence type="ECO:0000256" key="1">
    <source>
        <dbReference type="ARBA" id="ARBA00007598"/>
    </source>
</evidence>
<dbReference type="Pfam" id="PF03446">
    <property type="entry name" value="NAD_binding_2"/>
    <property type="match status" value="1"/>
</dbReference>
<comment type="similarity">
    <text evidence="1">Belongs to the HIBADH-related family. NP60 subfamily.</text>
</comment>
<sequence length="251" mass="26772">CKDFVKAGAIQGQTPSDVVAASDITFSCVSDPQAAKEMVFGNCGVLREIRSNKGYVEMTSIDSETSQDIAEAIQLRGGRYLEAPVSGSKKPAEEGNLVILAAGEKSLFEDCGSCFQAMGKQSFFLGDIGNASKSNLILNMILGTTVGSLAEAMALTDRAGLSQKDLLEILELGSLSCPAVTEKGQAIVEGSFGTNMPLQHMQKDLRLALAIGDQLEQPLPLAATVNEVYKHAKRFGYGEHDVSAIYLRARF</sequence>
<keyword evidence="3" id="KW-0520">NAD</keyword>
<organism evidence="6 7">
    <name type="scientific">Limulus polyphemus</name>
    <name type="common">Atlantic horseshoe crab</name>
    <dbReference type="NCBI Taxonomy" id="6850"/>
    <lineage>
        <taxon>Eukaryota</taxon>
        <taxon>Metazoa</taxon>
        <taxon>Ecdysozoa</taxon>
        <taxon>Arthropoda</taxon>
        <taxon>Chelicerata</taxon>
        <taxon>Merostomata</taxon>
        <taxon>Xiphosura</taxon>
        <taxon>Limulidae</taxon>
        <taxon>Limulus</taxon>
    </lineage>
</organism>
<evidence type="ECO:0000259" key="4">
    <source>
        <dbReference type="Pfam" id="PF03446"/>
    </source>
</evidence>
<dbReference type="InterPro" id="IPR013328">
    <property type="entry name" value="6PGD_dom2"/>
</dbReference>
<dbReference type="SUPFAM" id="SSF48179">
    <property type="entry name" value="6-phosphogluconate dehydrogenase C-terminal domain-like"/>
    <property type="match status" value="1"/>
</dbReference>
<feature type="domain" description="3-hydroxyisobutyrate dehydrogenase-like NAD-binding" evidence="5">
    <location>
        <begin position="130"/>
        <end position="246"/>
    </location>
</feature>
<feature type="domain" description="6-phosphogluconate dehydrogenase NADP-binding" evidence="4">
    <location>
        <begin position="1"/>
        <end position="126"/>
    </location>
</feature>
<reference evidence="7" key="1">
    <citation type="submission" date="2025-08" db="UniProtKB">
        <authorList>
            <consortium name="RefSeq"/>
        </authorList>
    </citation>
    <scope>IDENTIFICATION</scope>
    <source>
        <tissue evidence="7">Muscle</tissue>
    </source>
</reference>
<protein>
    <submittedName>
        <fullName evidence="7">Oxidoreductase GLYR1 homolog</fullName>
    </submittedName>
</protein>
<dbReference type="Gene3D" id="3.40.50.720">
    <property type="entry name" value="NAD(P)-binding Rossmann-like Domain"/>
    <property type="match status" value="1"/>
</dbReference>
<dbReference type="PIRSF" id="PIRSF000103">
    <property type="entry name" value="HIBADH"/>
    <property type="match status" value="1"/>
</dbReference>
<dbReference type="PANTHER" id="PTHR43580">
    <property type="entry name" value="OXIDOREDUCTASE GLYR1-RELATED"/>
    <property type="match status" value="1"/>
</dbReference>
<keyword evidence="6" id="KW-1185">Reference proteome</keyword>